<dbReference type="Pfam" id="PF00857">
    <property type="entry name" value="Isochorismatase"/>
    <property type="match status" value="1"/>
</dbReference>
<dbReference type="PANTHER" id="PTHR43559">
    <property type="entry name" value="HYDROLASE YCAC-RELATED"/>
    <property type="match status" value="1"/>
</dbReference>
<keyword evidence="3" id="KW-1185">Reference proteome</keyword>
<dbReference type="PANTHER" id="PTHR43559:SF1">
    <property type="entry name" value="HYDROLASE"/>
    <property type="match status" value="1"/>
</dbReference>
<evidence type="ECO:0000313" key="2">
    <source>
        <dbReference type="EMBL" id="MEU5711715.1"/>
    </source>
</evidence>
<dbReference type="InterPro" id="IPR000868">
    <property type="entry name" value="Isochorismatase-like_dom"/>
</dbReference>
<dbReference type="InterPro" id="IPR036380">
    <property type="entry name" value="Isochorismatase-like_sf"/>
</dbReference>
<dbReference type="Gene3D" id="3.40.50.850">
    <property type="entry name" value="Isochorismatase-like"/>
    <property type="match status" value="1"/>
</dbReference>
<keyword evidence="2" id="KW-0378">Hydrolase</keyword>
<gene>
    <name evidence="2" type="ORF">AB0H04_33495</name>
</gene>
<sequence length="220" mass="23167">MSGLTTVQPGPSPDLLTPENTVFLFADHQPQMFFAVGSDDRGAVINATVGLAKAAAAFDVPTVLTTVAADTFSGPILPQLAQVFPDHKVIDRTTMNPWEDPAVVEAVVATGRKKIVIAGLWTEVCVALPALSALHQGYEVYVVTDASGGATQVAHDNAVQRMTAAGAVPVNWLAVLLELQRDWGRQETYGAVMDIVQEHAGAYGQGVVYAQRFLGPASAG</sequence>
<dbReference type="InterPro" id="IPR053152">
    <property type="entry name" value="Hydrolase_YcaC-like"/>
</dbReference>
<dbReference type="SUPFAM" id="SSF52499">
    <property type="entry name" value="Isochorismatase-like hydrolases"/>
    <property type="match status" value="1"/>
</dbReference>
<name>A0ABV3AJJ0_9ACTN</name>
<feature type="domain" description="Isochorismatase-like" evidence="1">
    <location>
        <begin position="21"/>
        <end position="170"/>
    </location>
</feature>
<dbReference type="Proteomes" id="UP001551011">
    <property type="component" value="Unassembled WGS sequence"/>
</dbReference>
<dbReference type="RefSeq" id="WP_030938990.1">
    <property type="nucleotide sequence ID" value="NZ_JBEXDP010000070.1"/>
</dbReference>
<dbReference type="CDD" id="cd01012">
    <property type="entry name" value="YcaC_related"/>
    <property type="match status" value="1"/>
</dbReference>
<proteinExistence type="predicted"/>
<accession>A0ABV3AJJ0</accession>
<reference evidence="2 3" key="1">
    <citation type="submission" date="2024-06" db="EMBL/GenBank/DDBJ databases">
        <title>The Natural Products Discovery Center: Release of the First 8490 Sequenced Strains for Exploring Actinobacteria Biosynthetic Diversity.</title>
        <authorList>
            <person name="Kalkreuter E."/>
            <person name="Kautsar S.A."/>
            <person name="Yang D."/>
            <person name="Bader C.D."/>
            <person name="Teijaro C.N."/>
            <person name="Fluegel L."/>
            <person name="Davis C.M."/>
            <person name="Simpson J.R."/>
            <person name="Lauterbach L."/>
            <person name="Steele A.D."/>
            <person name="Gui C."/>
            <person name="Meng S."/>
            <person name="Li G."/>
            <person name="Viehrig K."/>
            <person name="Ye F."/>
            <person name="Su P."/>
            <person name="Kiefer A.F."/>
            <person name="Nichols A."/>
            <person name="Cepeda A.J."/>
            <person name="Yan W."/>
            <person name="Fan B."/>
            <person name="Jiang Y."/>
            <person name="Adhikari A."/>
            <person name="Zheng C.-J."/>
            <person name="Schuster L."/>
            <person name="Cowan T.M."/>
            <person name="Smanski M.J."/>
            <person name="Chevrette M.G."/>
            <person name="De Carvalho L.P.S."/>
            <person name="Shen B."/>
        </authorList>
    </citation>
    <scope>NUCLEOTIDE SEQUENCE [LARGE SCALE GENOMIC DNA]</scope>
    <source>
        <strain evidence="2 3">NPDC020594</strain>
    </source>
</reference>
<organism evidence="2 3">
    <name type="scientific">Streptomyces flaveolus</name>
    <dbReference type="NCBI Taxonomy" id="67297"/>
    <lineage>
        <taxon>Bacteria</taxon>
        <taxon>Bacillati</taxon>
        <taxon>Actinomycetota</taxon>
        <taxon>Actinomycetes</taxon>
        <taxon>Kitasatosporales</taxon>
        <taxon>Streptomycetaceae</taxon>
        <taxon>Streptomyces</taxon>
    </lineage>
</organism>
<dbReference type="GO" id="GO:0016787">
    <property type="term" value="F:hydrolase activity"/>
    <property type="evidence" value="ECO:0007669"/>
    <property type="project" value="UniProtKB-KW"/>
</dbReference>
<dbReference type="EMBL" id="JBFAEG010000029">
    <property type="protein sequence ID" value="MEU5711715.1"/>
    <property type="molecule type" value="Genomic_DNA"/>
</dbReference>
<protein>
    <submittedName>
        <fullName evidence="2">Hydrolase</fullName>
    </submittedName>
</protein>
<evidence type="ECO:0000313" key="3">
    <source>
        <dbReference type="Proteomes" id="UP001551011"/>
    </source>
</evidence>
<evidence type="ECO:0000259" key="1">
    <source>
        <dbReference type="Pfam" id="PF00857"/>
    </source>
</evidence>
<comment type="caution">
    <text evidence="2">The sequence shown here is derived from an EMBL/GenBank/DDBJ whole genome shotgun (WGS) entry which is preliminary data.</text>
</comment>